<dbReference type="EMBL" id="FWYD01000011">
    <property type="protein sequence ID" value="SMC93154.1"/>
    <property type="molecule type" value="Genomic_DNA"/>
</dbReference>
<sequence length="157" mass="16672">MISLDALDEDRTRLVLPHEWLEPALSAACRVPVAQALQSIHPGPRANYLKEGNFMPNFIFAFHGGKMPETEEEGAAAMAAWEEWYKDMGDAVADPGNPVGMSMTVSSGSVDDNGGSNPLSGYTIVTADSPEAACEMAKGCPMLKDGGTVEVAPIIEM</sequence>
<evidence type="ECO:0000256" key="1">
    <source>
        <dbReference type="ARBA" id="ARBA00007689"/>
    </source>
</evidence>
<protein>
    <submittedName>
        <fullName evidence="3">Uncharacterized conserved protein</fullName>
    </submittedName>
</protein>
<name>A0A1W2D7D9_9RHOB</name>
<organism evidence="3 4">
    <name type="scientific">Primorskyibacter flagellatus</name>
    <dbReference type="NCBI Taxonomy" id="1387277"/>
    <lineage>
        <taxon>Bacteria</taxon>
        <taxon>Pseudomonadati</taxon>
        <taxon>Pseudomonadota</taxon>
        <taxon>Alphaproteobacteria</taxon>
        <taxon>Rhodobacterales</taxon>
        <taxon>Roseobacteraceae</taxon>
        <taxon>Primorskyibacter</taxon>
    </lineage>
</organism>
<dbReference type="Pfam" id="PF03795">
    <property type="entry name" value="YCII"/>
    <property type="match status" value="1"/>
</dbReference>
<comment type="similarity">
    <text evidence="1">Belongs to the YciI family.</text>
</comment>
<keyword evidence="4" id="KW-1185">Reference proteome</keyword>
<evidence type="ECO:0000313" key="4">
    <source>
        <dbReference type="Proteomes" id="UP000192330"/>
    </source>
</evidence>
<reference evidence="3 4" key="1">
    <citation type="submission" date="2017-04" db="EMBL/GenBank/DDBJ databases">
        <authorList>
            <person name="Afonso C.L."/>
            <person name="Miller P.J."/>
            <person name="Scott M.A."/>
            <person name="Spackman E."/>
            <person name="Goraichik I."/>
            <person name="Dimitrov K.M."/>
            <person name="Suarez D.L."/>
            <person name="Swayne D.E."/>
        </authorList>
    </citation>
    <scope>NUCLEOTIDE SEQUENCE [LARGE SCALE GENOMIC DNA]</scope>
    <source>
        <strain evidence="3 4">CGMCC 1.12644</strain>
    </source>
</reference>
<dbReference type="Proteomes" id="UP000192330">
    <property type="component" value="Unassembled WGS sequence"/>
</dbReference>
<dbReference type="SUPFAM" id="SSF54909">
    <property type="entry name" value="Dimeric alpha+beta barrel"/>
    <property type="match status" value="1"/>
</dbReference>
<dbReference type="InterPro" id="IPR005545">
    <property type="entry name" value="YCII"/>
</dbReference>
<evidence type="ECO:0000259" key="2">
    <source>
        <dbReference type="Pfam" id="PF03795"/>
    </source>
</evidence>
<proteinExistence type="inferred from homology"/>
<evidence type="ECO:0000313" key="3">
    <source>
        <dbReference type="EMBL" id="SMC93154.1"/>
    </source>
</evidence>
<accession>A0A1W2D7D9</accession>
<dbReference type="RefSeq" id="WP_412780881.1">
    <property type="nucleotide sequence ID" value="NZ_FWYD01000011.1"/>
</dbReference>
<dbReference type="Gene3D" id="3.30.70.1060">
    <property type="entry name" value="Dimeric alpha+beta barrel"/>
    <property type="match status" value="1"/>
</dbReference>
<gene>
    <name evidence="3" type="ORF">SAMN06295998_11167</name>
</gene>
<dbReference type="STRING" id="1387277.SAMN06295998_11167"/>
<feature type="domain" description="YCII-related" evidence="2">
    <location>
        <begin position="69"/>
        <end position="157"/>
    </location>
</feature>
<dbReference type="InterPro" id="IPR011008">
    <property type="entry name" value="Dimeric_a/b-barrel"/>
</dbReference>
<dbReference type="AlphaFoldDB" id="A0A1W2D7D9"/>